<dbReference type="GO" id="GO:0009279">
    <property type="term" value="C:cell outer membrane"/>
    <property type="evidence" value="ECO:0007669"/>
    <property type="project" value="UniProtKB-SubCell"/>
</dbReference>
<dbReference type="Pfam" id="PF07715">
    <property type="entry name" value="Plug"/>
    <property type="match status" value="1"/>
</dbReference>
<dbReference type="InterPro" id="IPR037066">
    <property type="entry name" value="Plug_dom_sf"/>
</dbReference>
<accession>A0A134B277</accession>
<comment type="subcellular location">
    <subcellularLocation>
        <location evidence="1">Cell outer membrane</location>
    </subcellularLocation>
</comment>
<dbReference type="InterPro" id="IPR041700">
    <property type="entry name" value="OMP_b-brl_3"/>
</dbReference>
<evidence type="ECO:0000313" key="6">
    <source>
        <dbReference type="EMBL" id="KXB74043.1"/>
    </source>
</evidence>
<evidence type="ECO:0000256" key="2">
    <source>
        <dbReference type="ARBA" id="ARBA00023136"/>
    </source>
</evidence>
<dbReference type="AlphaFoldDB" id="A0A134B277"/>
<dbReference type="PATRIC" id="fig|419005.5.peg.2269"/>
<evidence type="ECO:0008006" key="8">
    <source>
        <dbReference type="Google" id="ProtNLM"/>
    </source>
</evidence>
<organism evidence="6">
    <name type="scientific">Prevotella amnii</name>
    <dbReference type="NCBI Taxonomy" id="419005"/>
    <lineage>
        <taxon>Bacteria</taxon>
        <taxon>Pseudomonadati</taxon>
        <taxon>Bacteroidota</taxon>
        <taxon>Bacteroidia</taxon>
        <taxon>Bacteroidales</taxon>
        <taxon>Prevotellaceae</taxon>
        <taxon>Prevotella</taxon>
    </lineage>
</organism>
<dbReference type="EMBL" id="LSDL01000154">
    <property type="protein sequence ID" value="KXB74043.1"/>
    <property type="molecule type" value="Genomic_DNA"/>
</dbReference>
<dbReference type="Pfam" id="PF14905">
    <property type="entry name" value="OMP_b-brl_3"/>
    <property type="match status" value="1"/>
</dbReference>
<dbReference type="Gene3D" id="2.40.170.20">
    <property type="entry name" value="TonB-dependent receptor, beta-barrel domain"/>
    <property type="match status" value="1"/>
</dbReference>
<dbReference type="PANTHER" id="PTHR40980">
    <property type="entry name" value="PLUG DOMAIN-CONTAINING PROTEIN"/>
    <property type="match status" value="1"/>
</dbReference>
<dbReference type="InterPro" id="IPR012910">
    <property type="entry name" value="Plug_dom"/>
</dbReference>
<feature type="domain" description="TonB-dependent receptor plug" evidence="4">
    <location>
        <begin position="162"/>
        <end position="236"/>
    </location>
</feature>
<gene>
    <name evidence="6" type="ORF">HMPREF1860_02268</name>
</gene>
<dbReference type="STRING" id="419005.HMPREF1860_02268"/>
<protein>
    <recommendedName>
        <fullName evidence="8">TonB-dependent receptor</fullName>
    </recommendedName>
</protein>
<evidence type="ECO:0000256" key="1">
    <source>
        <dbReference type="ARBA" id="ARBA00004442"/>
    </source>
</evidence>
<sequence>MTLIKACNKIINYMKKLTNKHLWLIVGLLTISMQGMGQKVTHNITGTLISDDNDKPLEYAEVLISDISNNTIKSVLTDEKGTFSIDLEKGMYILRYKELGEILKRDTIDFTNDKNLGIIRLPIVNKKLQEVTVVGMKRIITFNENSLVYNVRNSPYANGFKANDVIKNIPGINPSNPEEISLVGKDNVIVLINGRKTNLKGRNLVNYLNSIPSDDLDKIEIVTNPSSAFSASGNTGVLNIVLKNRKNLGLDGSLNIGYLQRRKTSFEKGGNITVSNNWLTVEYGLGYWKEKRMHDVRNCFEYIDYTKLINNKTYQKSDYISQNLNTNIFLNNKMNIGFMSSFNYMDEDGMSDVYQEKFGSRKYFSSEKTRSNNRYKGFSFSPYYEWNIDSLGKKLLINYNYNLAKNMSNSSYTSDNQLELSNSLYDNSYFVNTLNMNLTLPFSWIRFELGGEYAHYHTDNYSRYNIVDDFLYKESIGSFYADISKTWKKMFLKLGVRYEHTKSEGFPREETNHFSKSYANWFPFIDISYKSGDNSVLYLGYSKRINRPEMMQLNPARTYSDAYTYLAGNSLLKPSLMDYLEFRYQYKTLSIGVSYMYTSDGIGLLVNDNENSQTEQTYSNCISTNSLMGNVSYIYSHNRCNAAIQLSVNYNKSKSSDLSLNSGALEGFCSFVTTNLSYRIGSKGLAYARYLYYFPGQEQYIHYNSFQNLSIGFNWVLMKNKLILDVNVNDLFGTYYNRNHVVYENCVFNNRNDYDNRCLNIKLTYKFGNHKVKHNNVDINISNNRLPNINK</sequence>
<evidence type="ECO:0000256" key="3">
    <source>
        <dbReference type="ARBA" id="ARBA00023237"/>
    </source>
</evidence>
<proteinExistence type="predicted"/>
<evidence type="ECO:0000259" key="5">
    <source>
        <dbReference type="Pfam" id="PF14905"/>
    </source>
</evidence>
<dbReference type="Pfam" id="PF13715">
    <property type="entry name" value="CarbopepD_reg_2"/>
    <property type="match status" value="1"/>
</dbReference>
<keyword evidence="3" id="KW-0998">Cell outer membrane</keyword>
<dbReference type="Proteomes" id="UP000070531">
    <property type="component" value="Unassembled WGS sequence"/>
</dbReference>
<name>A0A134B277_9BACT</name>
<reference evidence="6 7" key="1">
    <citation type="submission" date="2016-01" db="EMBL/GenBank/DDBJ databases">
        <authorList>
            <person name="Oliw E.H."/>
        </authorList>
    </citation>
    <scope>NUCLEOTIDE SEQUENCE [LARGE SCALE GENOMIC DNA]</scope>
    <source>
        <strain evidence="6 7">DNF00307</strain>
    </source>
</reference>
<dbReference type="Gene3D" id="2.60.40.1120">
    <property type="entry name" value="Carboxypeptidase-like, regulatory domain"/>
    <property type="match status" value="1"/>
</dbReference>
<evidence type="ECO:0000313" key="7">
    <source>
        <dbReference type="Proteomes" id="UP000070531"/>
    </source>
</evidence>
<dbReference type="PANTHER" id="PTHR40980:SF4">
    <property type="entry name" value="TONB-DEPENDENT RECEPTOR-LIKE BETA-BARREL DOMAIN-CONTAINING PROTEIN"/>
    <property type="match status" value="1"/>
</dbReference>
<evidence type="ECO:0000259" key="4">
    <source>
        <dbReference type="Pfam" id="PF07715"/>
    </source>
</evidence>
<dbReference type="SUPFAM" id="SSF49464">
    <property type="entry name" value="Carboxypeptidase regulatory domain-like"/>
    <property type="match status" value="1"/>
</dbReference>
<dbReference type="Gene3D" id="2.170.130.10">
    <property type="entry name" value="TonB-dependent receptor, plug domain"/>
    <property type="match status" value="1"/>
</dbReference>
<comment type="caution">
    <text evidence="6">The sequence shown here is derived from an EMBL/GenBank/DDBJ whole genome shotgun (WGS) entry which is preliminary data.</text>
</comment>
<feature type="domain" description="Outer membrane protein beta-barrel" evidence="5">
    <location>
        <begin position="387"/>
        <end position="765"/>
    </location>
</feature>
<dbReference type="InterPro" id="IPR036942">
    <property type="entry name" value="Beta-barrel_TonB_sf"/>
</dbReference>
<keyword evidence="2" id="KW-0472">Membrane</keyword>
<dbReference type="InterPro" id="IPR008969">
    <property type="entry name" value="CarboxyPept-like_regulatory"/>
</dbReference>
<dbReference type="SUPFAM" id="SSF56935">
    <property type="entry name" value="Porins"/>
    <property type="match status" value="1"/>
</dbReference>